<dbReference type="EMBL" id="CATQJA010002702">
    <property type="protein sequence ID" value="CAJ0585101.1"/>
    <property type="molecule type" value="Genomic_DNA"/>
</dbReference>
<evidence type="ECO:0000256" key="1">
    <source>
        <dbReference type="SAM" id="MobiDB-lite"/>
    </source>
</evidence>
<keyword evidence="3" id="KW-1185">Reference proteome</keyword>
<accession>A0AA36DE98</accession>
<name>A0AA36DE98_9BILA</name>
<organism evidence="2 3">
    <name type="scientific">Mesorhabditis spiculigera</name>
    <dbReference type="NCBI Taxonomy" id="96644"/>
    <lineage>
        <taxon>Eukaryota</taxon>
        <taxon>Metazoa</taxon>
        <taxon>Ecdysozoa</taxon>
        <taxon>Nematoda</taxon>
        <taxon>Chromadorea</taxon>
        <taxon>Rhabditida</taxon>
        <taxon>Rhabditina</taxon>
        <taxon>Rhabditomorpha</taxon>
        <taxon>Rhabditoidea</taxon>
        <taxon>Rhabditidae</taxon>
        <taxon>Mesorhabditinae</taxon>
        <taxon>Mesorhabditis</taxon>
    </lineage>
</organism>
<comment type="caution">
    <text evidence="2">The sequence shown here is derived from an EMBL/GenBank/DDBJ whole genome shotgun (WGS) entry which is preliminary data.</text>
</comment>
<reference evidence="2" key="1">
    <citation type="submission" date="2023-06" db="EMBL/GenBank/DDBJ databases">
        <authorList>
            <person name="Delattre M."/>
        </authorList>
    </citation>
    <scope>NUCLEOTIDE SEQUENCE</scope>
    <source>
        <strain evidence="2">AF72</strain>
    </source>
</reference>
<gene>
    <name evidence="2" type="ORF">MSPICULIGERA_LOCUS23133</name>
</gene>
<feature type="non-terminal residue" evidence="2">
    <location>
        <position position="1"/>
    </location>
</feature>
<dbReference type="Proteomes" id="UP001177023">
    <property type="component" value="Unassembled WGS sequence"/>
</dbReference>
<protein>
    <submittedName>
        <fullName evidence="2">Uncharacterized protein</fullName>
    </submittedName>
</protein>
<proteinExistence type="predicted"/>
<feature type="region of interest" description="Disordered" evidence="1">
    <location>
        <begin position="103"/>
        <end position="147"/>
    </location>
</feature>
<evidence type="ECO:0000313" key="2">
    <source>
        <dbReference type="EMBL" id="CAJ0585101.1"/>
    </source>
</evidence>
<dbReference type="AlphaFoldDB" id="A0AA36DE98"/>
<sequence length="231" mass="25466">MFHDDFGSASDFQFFNRPLSGLDDDDRFSTPSTAHNDATMVMAIEAQMMMLRNQLAYFTQQGMRMPPPMIPTKYDLSPSTESNHSIDEGICTQSMKSYNSRLEHYSKERGSSRNSHRHETASGSKTPMRKAQEAASLESMPSPVSRPSAMDLQAVKLRKTEVAKSPGGTPLNKAPLRGGASELLVTALRSRCNVMMSDIEDEDTDGLNESTQDEWEDKITSIAAGCPSSSE</sequence>
<evidence type="ECO:0000313" key="3">
    <source>
        <dbReference type="Proteomes" id="UP001177023"/>
    </source>
</evidence>